<sequence>MFREEPAPQMAPAESSQMVSSVKLLILKKGEYTLWSMRMEQYLKNTDYGLWQVIRNGVELVQTTRDENGVETEIDHDDLEEIDLKWQVAMLSMRVKCFYKKTGMKLNLYSKELIAQEELTEFALMAYTLGSDTKEKEDLKAKLEQFEISSKNLNKLINSQLSAKDKTSLGYGDQLSDSDSDSDSEVLFSVFDSRSSDGDDNTTNDMFKKGDGYHAVPPPLTGNYLPPLADLSFAGLDDSVYKLTTNKASASISKGEPSVIKTSNISVEMPKVDSVRTSRVLIKDWVSVDEDTLVDTQETVNNVRINGVNTAGQISVSSVEGNRVIAFKTLAVCVWRPKISDLNNVSKDSSRSWISKRVKLIDPQGRLNGCFMHMAGKKSLLTDYADLLTKSFDVGDEAVHKKLGDRMEMAATIASSLEAEQDSEDEDAKDLSKQRRSLIEELDMDVDISLVPLHAADQGRKLDDTQVSGQPEDQLGVFSAAKVTDKGKAVMQESESTKKIKKRIQVQLSIDEELARKLHEEELARFNVEQESIDIARKEKVVAEGDQAHDIDWSDPAVIRYLILLIRGPLKIIYK</sequence>
<dbReference type="AlphaFoldDB" id="A0A6L2JDG2"/>
<evidence type="ECO:0000313" key="1">
    <source>
        <dbReference type="EMBL" id="GEU33754.1"/>
    </source>
</evidence>
<reference evidence="1" key="1">
    <citation type="journal article" date="2019" name="Sci. Rep.">
        <title>Draft genome of Tanacetum cinerariifolium, the natural source of mosquito coil.</title>
        <authorList>
            <person name="Yamashiro T."/>
            <person name="Shiraishi A."/>
            <person name="Satake H."/>
            <person name="Nakayama K."/>
        </authorList>
    </citation>
    <scope>NUCLEOTIDE SEQUENCE</scope>
</reference>
<protein>
    <submittedName>
        <fullName evidence="1">Ribonuclease H-like domain-containing protein</fullName>
    </submittedName>
</protein>
<proteinExistence type="predicted"/>
<gene>
    <name evidence="1" type="ORF">Tci_005732</name>
</gene>
<organism evidence="1">
    <name type="scientific">Tanacetum cinerariifolium</name>
    <name type="common">Dalmatian daisy</name>
    <name type="synonym">Chrysanthemum cinerariifolium</name>
    <dbReference type="NCBI Taxonomy" id="118510"/>
    <lineage>
        <taxon>Eukaryota</taxon>
        <taxon>Viridiplantae</taxon>
        <taxon>Streptophyta</taxon>
        <taxon>Embryophyta</taxon>
        <taxon>Tracheophyta</taxon>
        <taxon>Spermatophyta</taxon>
        <taxon>Magnoliopsida</taxon>
        <taxon>eudicotyledons</taxon>
        <taxon>Gunneridae</taxon>
        <taxon>Pentapetalae</taxon>
        <taxon>asterids</taxon>
        <taxon>campanulids</taxon>
        <taxon>Asterales</taxon>
        <taxon>Asteraceae</taxon>
        <taxon>Asteroideae</taxon>
        <taxon>Anthemideae</taxon>
        <taxon>Anthemidinae</taxon>
        <taxon>Tanacetum</taxon>
    </lineage>
</organism>
<name>A0A6L2JDG2_TANCI</name>
<comment type="caution">
    <text evidence="1">The sequence shown here is derived from an EMBL/GenBank/DDBJ whole genome shotgun (WGS) entry which is preliminary data.</text>
</comment>
<dbReference type="EMBL" id="BKCJ010000500">
    <property type="protein sequence ID" value="GEU33754.1"/>
    <property type="molecule type" value="Genomic_DNA"/>
</dbReference>
<accession>A0A6L2JDG2</accession>